<dbReference type="InParanoid" id="A0A0C3DZJ9"/>
<dbReference type="HOGENOM" id="CLU_2623447_0_0_1"/>
<evidence type="ECO:0000313" key="2">
    <source>
        <dbReference type="Proteomes" id="UP000053989"/>
    </source>
</evidence>
<gene>
    <name evidence="1" type="ORF">SCLCIDRAFT_907271</name>
</gene>
<evidence type="ECO:0000313" key="1">
    <source>
        <dbReference type="EMBL" id="KIM61301.1"/>
    </source>
</evidence>
<dbReference type="Proteomes" id="UP000053989">
    <property type="component" value="Unassembled WGS sequence"/>
</dbReference>
<proteinExistence type="predicted"/>
<accession>A0A0C3DZJ9</accession>
<reference evidence="1 2" key="1">
    <citation type="submission" date="2014-04" db="EMBL/GenBank/DDBJ databases">
        <authorList>
            <consortium name="DOE Joint Genome Institute"/>
            <person name="Kuo A."/>
            <person name="Kohler A."/>
            <person name="Nagy L.G."/>
            <person name="Floudas D."/>
            <person name="Copeland A."/>
            <person name="Barry K.W."/>
            <person name="Cichocki N."/>
            <person name="Veneault-Fourrey C."/>
            <person name="LaButti K."/>
            <person name="Lindquist E.A."/>
            <person name="Lipzen A."/>
            <person name="Lundell T."/>
            <person name="Morin E."/>
            <person name="Murat C."/>
            <person name="Sun H."/>
            <person name="Tunlid A."/>
            <person name="Henrissat B."/>
            <person name="Grigoriev I.V."/>
            <person name="Hibbett D.S."/>
            <person name="Martin F."/>
            <person name="Nordberg H.P."/>
            <person name="Cantor M.N."/>
            <person name="Hua S.X."/>
        </authorList>
    </citation>
    <scope>NUCLEOTIDE SEQUENCE [LARGE SCALE GENOMIC DNA]</scope>
    <source>
        <strain evidence="1 2">Foug A</strain>
    </source>
</reference>
<organism evidence="1 2">
    <name type="scientific">Scleroderma citrinum Foug A</name>
    <dbReference type="NCBI Taxonomy" id="1036808"/>
    <lineage>
        <taxon>Eukaryota</taxon>
        <taxon>Fungi</taxon>
        <taxon>Dikarya</taxon>
        <taxon>Basidiomycota</taxon>
        <taxon>Agaricomycotina</taxon>
        <taxon>Agaricomycetes</taxon>
        <taxon>Agaricomycetidae</taxon>
        <taxon>Boletales</taxon>
        <taxon>Sclerodermatineae</taxon>
        <taxon>Sclerodermataceae</taxon>
        <taxon>Scleroderma</taxon>
    </lineage>
</organism>
<keyword evidence="2" id="KW-1185">Reference proteome</keyword>
<protein>
    <submittedName>
        <fullName evidence="1">Uncharacterized protein</fullName>
    </submittedName>
</protein>
<reference evidence="2" key="2">
    <citation type="submission" date="2015-01" db="EMBL/GenBank/DDBJ databases">
        <title>Evolutionary Origins and Diversification of the Mycorrhizal Mutualists.</title>
        <authorList>
            <consortium name="DOE Joint Genome Institute"/>
            <consortium name="Mycorrhizal Genomics Consortium"/>
            <person name="Kohler A."/>
            <person name="Kuo A."/>
            <person name="Nagy L.G."/>
            <person name="Floudas D."/>
            <person name="Copeland A."/>
            <person name="Barry K.W."/>
            <person name="Cichocki N."/>
            <person name="Veneault-Fourrey C."/>
            <person name="LaButti K."/>
            <person name="Lindquist E.A."/>
            <person name="Lipzen A."/>
            <person name="Lundell T."/>
            <person name="Morin E."/>
            <person name="Murat C."/>
            <person name="Riley R."/>
            <person name="Ohm R."/>
            <person name="Sun H."/>
            <person name="Tunlid A."/>
            <person name="Henrissat B."/>
            <person name="Grigoriev I.V."/>
            <person name="Hibbett D.S."/>
            <person name="Martin F."/>
        </authorList>
    </citation>
    <scope>NUCLEOTIDE SEQUENCE [LARGE SCALE GENOMIC DNA]</scope>
    <source>
        <strain evidence="2">Foug A</strain>
    </source>
</reference>
<name>A0A0C3DZJ9_9AGAM</name>
<dbReference type="AlphaFoldDB" id="A0A0C3DZJ9"/>
<sequence>MRIMETSRPKMRVLPEAQHLSVSRSIINQSILCTFQWRSMRSYPKISCRVPVMLRNFPDLVRRPLVTRFLKLGFHVHC</sequence>
<dbReference type="EMBL" id="KN822053">
    <property type="protein sequence ID" value="KIM61301.1"/>
    <property type="molecule type" value="Genomic_DNA"/>
</dbReference>